<protein>
    <submittedName>
        <fullName evidence="8">Response regulator transcription factor</fullName>
    </submittedName>
</protein>
<reference evidence="8" key="1">
    <citation type="submission" date="2020-08" db="EMBL/GenBank/DDBJ databases">
        <title>A bifunctional nitrone conjugated secondary metabolite targeting the ribosome.</title>
        <authorList>
            <person name="Limbrick E.M."/>
            <person name="Graf M."/>
            <person name="Derewacz D.K."/>
            <person name="Nguyen F."/>
            <person name="Spraggins J.M."/>
            <person name="Wieland M."/>
            <person name="Ynigez-Gutierrez A.E."/>
            <person name="Reisman B.J."/>
            <person name="Zinshteyn B."/>
            <person name="McCulloch K."/>
            <person name="Iverson T.M."/>
            <person name="Green R."/>
            <person name="Wilson D.N."/>
            <person name="Bachmann B.O."/>
        </authorList>
    </citation>
    <scope>NUCLEOTIDE SEQUENCE</scope>
    <source>
        <strain evidence="8">Africana</strain>
    </source>
</reference>
<dbReference type="SUPFAM" id="SSF52172">
    <property type="entry name" value="CheY-like"/>
    <property type="match status" value="1"/>
</dbReference>
<dbReference type="AlphaFoldDB" id="A0A7D6CC53"/>
<dbReference type="InterPro" id="IPR001789">
    <property type="entry name" value="Sig_transdc_resp-reg_receiver"/>
</dbReference>
<feature type="domain" description="Response regulatory" evidence="7">
    <location>
        <begin position="3"/>
        <end position="119"/>
    </location>
</feature>
<dbReference type="CDD" id="cd06170">
    <property type="entry name" value="LuxR_C_like"/>
    <property type="match status" value="1"/>
</dbReference>
<dbReference type="SMART" id="SM00421">
    <property type="entry name" value="HTH_LUXR"/>
    <property type="match status" value="1"/>
</dbReference>
<dbReference type="Pfam" id="PF00196">
    <property type="entry name" value="GerE"/>
    <property type="match status" value="1"/>
</dbReference>
<gene>
    <name evidence="8" type="ORF">HZU44_19150</name>
</gene>
<dbReference type="InterPro" id="IPR039420">
    <property type="entry name" value="WalR-like"/>
</dbReference>
<keyword evidence="1 5" id="KW-0597">Phosphoprotein</keyword>
<dbReference type="GO" id="GO:0003677">
    <property type="term" value="F:DNA binding"/>
    <property type="evidence" value="ECO:0007669"/>
    <property type="project" value="UniProtKB-KW"/>
</dbReference>
<dbReference type="InterPro" id="IPR011006">
    <property type="entry name" value="CheY-like_superfamily"/>
</dbReference>
<keyword evidence="4" id="KW-0804">Transcription</keyword>
<dbReference type="InterPro" id="IPR000792">
    <property type="entry name" value="Tscrpt_reg_LuxR_C"/>
</dbReference>
<dbReference type="PROSITE" id="PS50043">
    <property type="entry name" value="HTH_LUXR_2"/>
    <property type="match status" value="1"/>
</dbReference>
<sequence length="232" mass="24816">MIRALVVDDQGLVRAGIRVLLDTAPDIEVVGEAADGHNAVRLVERLRPDVVLMDIRMPRVDGIEATRRLLAAAPLTNVLILTTFADDDSVYGALSAGAVGYLVKDGEPADMLDAVRRAARGEPLLAPSVLARVVDRARRSHAADRNGDIEQPDTAVLAALTARERDVLSLVGVGLSNAEIARDLNVGVTTVKTHIVALLEKLGIRNRVQAGILAHRLGLVDEQFRPCRAPAD</sequence>
<dbReference type="InterPro" id="IPR058245">
    <property type="entry name" value="NreC/VraR/RcsB-like_REC"/>
</dbReference>
<keyword evidence="3" id="KW-0238">DNA-binding</keyword>
<evidence type="ECO:0000256" key="5">
    <source>
        <dbReference type="PROSITE-ProRule" id="PRU00169"/>
    </source>
</evidence>
<keyword evidence="2" id="KW-0805">Transcription regulation</keyword>
<evidence type="ECO:0000256" key="2">
    <source>
        <dbReference type="ARBA" id="ARBA00023015"/>
    </source>
</evidence>
<dbReference type="SUPFAM" id="SSF46894">
    <property type="entry name" value="C-terminal effector domain of the bipartite response regulators"/>
    <property type="match status" value="1"/>
</dbReference>
<name>A0A7D6CC53_9ACTN</name>
<dbReference type="PROSITE" id="PS50110">
    <property type="entry name" value="RESPONSE_REGULATORY"/>
    <property type="match status" value="1"/>
</dbReference>
<dbReference type="Pfam" id="PF00072">
    <property type="entry name" value="Response_reg"/>
    <property type="match status" value="1"/>
</dbReference>
<dbReference type="GO" id="GO:0006355">
    <property type="term" value="P:regulation of DNA-templated transcription"/>
    <property type="evidence" value="ECO:0007669"/>
    <property type="project" value="InterPro"/>
</dbReference>
<dbReference type="PANTHER" id="PTHR43214">
    <property type="entry name" value="TWO-COMPONENT RESPONSE REGULATOR"/>
    <property type="match status" value="1"/>
</dbReference>
<evidence type="ECO:0000259" key="7">
    <source>
        <dbReference type="PROSITE" id="PS50110"/>
    </source>
</evidence>
<feature type="modified residue" description="4-aspartylphosphate" evidence="5">
    <location>
        <position position="54"/>
    </location>
</feature>
<dbReference type="Gene3D" id="3.40.50.2300">
    <property type="match status" value="1"/>
</dbReference>
<dbReference type="InterPro" id="IPR016032">
    <property type="entry name" value="Sig_transdc_resp-reg_C-effctor"/>
</dbReference>
<proteinExistence type="predicted"/>
<evidence type="ECO:0000313" key="8">
    <source>
        <dbReference type="EMBL" id="QLJ96983.1"/>
    </source>
</evidence>
<dbReference type="CDD" id="cd17535">
    <property type="entry name" value="REC_NarL-like"/>
    <property type="match status" value="1"/>
</dbReference>
<dbReference type="PROSITE" id="PS00622">
    <property type="entry name" value="HTH_LUXR_1"/>
    <property type="match status" value="1"/>
</dbReference>
<evidence type="ECO:0000259" key="6">
    <source>
        <dbReference type="PROSITE" id="PS50043"/>
    </source>
</evidence>
<dbReference type="PRINTS" id="PR00038">
    <property type="entry name" value="HTHLUXR"/>
</dbReference>
<feature type="domain" description="HTH luxR-type" evidence="6">
    <location>
        <begin position="153"/>
        <end position="218"/>
    </location>
</feature>
<evidence type="ECO:0000256" key="3">
    <source>
        <dbReference type="ARBA" id="ARBA00023125"/>
    </source>
</evidence>
<evidence type="ECO:0000256" key="1">
    <source>
        <dbReference type="ARBA" id="ARBA00022553"/>
    </source>
</evidence>
<dbReference type="EMBL" id="CP058905">
    <property type="protein sequence ID" value="QLJ96983.1"/>
    <property type="molecule type" value="Genomic_DNA"/>
</dbReference>
<dbReference type="GO" id="GO:0000160">
    <property type="term" value="P:phosphorelay signal transduction system"/>
    <property type="evidence" value="ECO:0007669"/>
    <property type="project" value="InterPro"/>
</dbReference>
<organism evidence="8">
    <name type="scientific">Micromonospora carbonacea</name>
    <dbReference type="NCBI Taxonomy" id="47853"/>
    <lineage>
        <taxon>Bacteria</taxon>
        <taxon>Bacillati</taxon>
        <taxon>Actinomycetota</taxon>
        <taxon>Actinomycetes</taxon>
        <taxon>Micromonosporales</taxon>
        <taxon>Micromonosporaceae</taxon>
        <taxon>Micromonospora</taxon>
    </lineage>
</organism>
<evidence type="ECO:0000256" key="4">
    <source>
        <dbReference type="ARBA" id="ARBA00023163"/>
    </source>
</evidence>
<dbReference type="PANTHER" id="PTHR43214:SF24">
    <property type="entry name" value="TRANSCRIPTIONAL REGULATORY PROTEIN NARL-RELATED"/>
    <property type="match status" value="1"/>
</dbReference>
<accession>A0A7D6CC53</accession>
<dbReference type="SMART" id="SM00448">
    <property type="entry name" value="REC"/>
    <property type="match status" value="1"/>
</dbReference>